<keyword evidence="1" id="KW-0732">Signal</keyword>
<keyword evidence="2" id="KW-0418">Kinase</keyword>
<evidence type="ECO:0000256" key="1">
    <source>
        <dbReference type="SAM" id="SignalP"/>
    </source>
</evidence>
<accession>A0A1D1XX25</accession>
<sequence>QQVTATMVSKVVIVAFVALCCAQAFAAPREEEEFGLGSSYISCVKDLTKSLTIIKDLNSIVSEYKHIFAQGKKDKAACAATADDAAPVDEATVKACQKKANEAEIQSLIAETTKVGSIVMADLPKVEKLVKDCFL</sequence>
<dbReference type="GO" id="GO:0016301">
    <property type="term" value="F:kinase activity"/>
    <property type="evidence" value="ECO:0007669"/>
    <property type="project" value="UniProtKB-KW"/>
</dbReference>
<proteinExistence type="predicted"/>
<evidence type="ECO:0000313" key="2">
    <source>
        <dbReference type="EMBL" id="JAT46947.1"/>
    </source>
</evidence>
<reference evidence="2" key="1">
    <citation type="submission" date="2015-07" db="EMBL/GenBank/DDBJ databases">
        <title>Transcriptome Assembly of Anthurium amnicola.</title>
        <authorList>
            <person name="Suzuki J."/>
        </authorList>
    </citation>
    <scope>NUCLEOTIDE SEQUENCE</scope>
</reference>
<dbReference type="AlphaFoldDB" id="A0A1D1XX25"/>
<feature type="non-terminal residue" evidence="2">
    <location>
        <position position="1"/>
    </location>
</feature>
<organism evidence="2">
    <name type="scientific">Anthurium amnicola</name>
    <dbReference type="NCBI Taxonomy" id="1678845"/>
    <lineage>
        <taxon>Eukaryota</taxon>
        <taxon>Viridiplantae</taxon>
        <taxon>Streptophyta</taxon>
        <taxon>Embryophyta</taxon>
        <taxon>Tracheophyta</taxon>
        <taxon>Spermatophyta</taxon>
        <taxon>Magnoliopsida</taxon>
        <taxon>Liliopsida</taxon>
        <taxon>Araceae</taxon>
        <taxon>Pothoideae</taxon>
        <taxon>Potheae</taxon>
        <taxon>Anthurium</taxon>
    </lineage>
</organism>
<dbReference type="EMBL" id="GDJX01020989">
    <property type="protein sequence ID" value="JAT46947.1"/>
    <property type="molecule type" value="Transcribed_RNA"/>
</dbReference>
<name>A0A1D1XX25_9ARAE</name>
<keyword evidence="2" id="KW-0808">Transferase</keyword>
<protein>
    <submittedName>
        <fullName evidence="2">Nucleoside diphosphate kinase</fullName>
    </submittedName>
</protein>
<feature type="signal peptide" evidence="1">
    <location>
        <begin position="1"/>
        <end position="26"/>
    </location>
</feature>
<gene>
    <name evidence="2" type="primary">ndk_0</name>
    <name evidence="2" type="ORF">g.19904</name>
</gene>
<feature type="chain" id="PRO_5008899769" evidence="1">
    <location>
        <begin position="27"/>
        <end position="135"/>
    </location>
</feature>